<keyword evidence="1" id="KW-0812">Transmembrane</keyword>
<reference evidence="2" key="1">
    <citation type="submission" date="2018-02" db="EMBL/GenBank/DDBJ databases">
        <title>Rhizophora mucronata_Transcriptome.</title>
        <authorList>
            <person name="Meera S.P."/>
            <person name="Sreeshan A."/>
            <person name="Augustine A."/>
        </authorList>
    </citation>
    <scope>NUCLEOTIDE SEQUENCE</scope>
    <source>
        <tissue evidence="2">Leaf</tissue>
    </source>
</reference>
<name>A0A2P2MU82_RHIMU</name>
<sequence length="57" mass="6695">MSGSKQHLNFIFIFMTFIYIGHTLCHLPFYLPLALLYFPKRNRITEKCLLTAITITC</sequence>
<organism evidence="2">
    <name type="scientific">Rhizophora mucronata</name>
    <name type="common">Asiatic mangrove</name>
    <dbReference type="NCBI Taxonomy" id="61149"/>
    <lineage>
        <taxon>Eukaryota</taxon>
        <taxon>Viridiplantae</taxon>
        <taxon>Streptophyta</taxon>
        <taxon>Embryophyta</taxon>
        <taxon>Tracheophyta</taxon>
        <taxon>Spermatophyta</taxon>
        <taxon>Magnoliopsida</taxon>
        <taxon>eudicotyledons</taxon>
        <taxon>Gunneridae</taxon>
        <taxon>Pentapetalae</taxon>
        <taxon>rosids</taxon>
        <taxon>fabids</taxon>
        <taxon>Malpighiales</taxon>
        <taxon>Rhizophoraceae</taxon>
        <taxon>Rhizophora</taxon>
    </lineage>
</organism>
<keyword evidence="1" id="KW-0472">Membrane</keyword>
<protein>
    <submittedName>
        <fullName evidence="2">Uncharacterized protein</fullName>
    </submittedName>
</protein>
<evidence type="ECO:0000256" key="1">
    <source>
        <dbReference type="SAM" id="Phobius"/>
    </source>
</evidence>
<feature type="transmembrane region" description="Helical" evidence="1">
    <location>
        <begin position="12"/>
        <end position="38"/>
    </location>
</feature>
<proteinExistence type="predicted"/>
<dbReference type="EMBL" id="GGEC01053299">
    <property type="protein sequence ID" value="MBX33783.1"/>
    <property type="molecule type" value="Transcribed_RNA"/>
</dbReference>
<keyword evidence="1" id="KW-1133">Transmembrane helix</keyword>
<dbReference type="AlphaFoldDB" id="A0A2P2MU82"/>
<accession>A0A2P2MU82</accession>
<evidence type="ECO:0000313" key="2">
    <source>
        <dbReference type="EMBL" id="MBX33783.1"/>
    </source>
</evidence>